<dbReference type="GO" id="GO:0006018">
    <property type="term" value="P:2-deoxyribose 1-phosphate catabolic process"/>
    <property type="evidence" value="ECO:0007669"/>
    <property type="project" value="UniProtKB-UniRule"/>
</dbReference>
<dbReference type="InterPro" id="IPR017850">
    <property type="entry name" value="Alkaline_phosphatase_core_sf"/>
</dbReference>
<evidence type="ECO:0000256" key="2">
    <source>
        <dbReference type="ARBA" id="ARBA00022490"/>
    </source>
</evidence>
<comment type="catalytic activity">
    <reaction evidence="6">
        <text>alpha-D-ribose 1-phosphate = D-ribose 5-phosphate</text>
        <dbReference type="Rhea" id="RHEA:18793"/>
        <dbReference type="ChEBI" id="CHEBI:57720"/>
        <dbReference type="ChEBI" id="CHEBI:78346"/>
        <dbReference type="EC" id="5.4.2.7"/>
    </reaction>
</comment>
<dbReference type="AlphaFoldDB" id="A0A0S6UIJ4"/>
<evidence type="ECO:0000259" key="8">
    <source>
        <dbReference type="Pfam" id="PF01676"/>
    </source>
</evidence>
<gene>
    <name evidence="6" type="primary">deoB</name>
    <name evidence="9" type="ORF">MTY_2627</name>
</gene>
<dbReference type="SUPFAM" id="SSF53649">
    <property type="entry name" value="Alkaline phosphatase-like"/>
    <property type="match status" value="1"/>
</dbReference>
<feature type="binding site" evidence="6">
    <location>
        <position position="18"/>
    </location>
    <ligand>
        <name>Mn(2+)</name>
        <dbReference type="ChEBI" id="CHEBI:29035"/>
        <label>1</label>
    </ligand>
</feature>
<dbReference type="PIRSF" id="PIRSF001491">
    <property type="entry name" value="Ppentomutase"/>
    <property type="match status" value="1"/>
</dbReference>
<evidence type="ECO:0000256" key="5">
    <source>
        <dbReference type="ARBA" id="ARBA00023235"/>
    </source>
</evidence>
<dbReference type="NCBIfam" id="TIGR01696">
    <property type="entry name" value="deoB"/>
    <property type="match status" value="1"/>
</dbReference>
<dbReference type="Gene3D" id="3.30.70.1250">
    <property type="entry name" value="Phosphopentomutase"/>
    <property type="match status" value="1"/>
</dbReference>
<dbReference type="GO" id="GO:0043094">
    <property type="term" value="P:metabolic compound salvage"/>
    <property type="evidence" value="ECO:0007669"/>
    <property type="project" value="UniProtKB-UniRule"/>
</dbReference>
<dbReference type="PANTHER" id="PTHR21110:SF0">
    <property type="entry name" value="PHOSPHOPENTOMUTASE"/>
    <property type="match status" value="1"/>
</dbReference>
<dbReference type="Gene3D" id="3.40.720.10">
    <property type="entry name" value="Alkaline Phosphatase, subunit A"/>
    <property type="match status" value="1"/>
</dbReference>
<dbReference type="CDD" id="cd16009">
    <property type="entry name" value="PPM"/>
    <property type="match status" value="1"/>
</dbReference>
<evidence type="ECO:0000256" key="6">
    <source>
        <dbReference type="HAMAP-Rule" id="MF_00740"/>
    </source>
</evidence>
<comment type="subcellular location">
    <subcellularLocation>
        <location evidence="6">Cytoplasm</location>
    </subcellularLocation>
</comment>
<comment type="cofactor">
    <cofactor evidence="6">
        <name>Mn(2+)</name>
        <dbReference type="ChEBI" id="CHEBI:29035"/>
    </cofactor>
    <text evidence="6">Binds 2 manganese ions.</text>
</comment>
<dbReference type="FunFam" id="3.30.70.1250:FF:000001">
    <property type="entry name" value="Phosphopentomutase"/>
    <property type="match status" value="1"/>
</dbReference>
<dbReference type="GO" id="GO:0005829">
    <property type="term" value="C:cytosol"/>
    <property type="evidence" value="ECO:0007669"/>
    <property type="project" value="TreeGrafter"/>
</dbReference>
<feature type="binding site" evidence="6">
    <location>
        <position position="342"/>
    </location>
    <ligand>
        <name>Mn(2+)</name>
        <dbReference type="ChEBI" id="CHEBI:29035"/>
        <label>2</label>
    </ligand>
</feature>
<accession>A0A0S6UIJ4</accession>
<feature type="binding site" evidence="6">
    <location>
        <position position="294"/>
    </location>
    <ligand>
        <name>Mn(2+)</name>
        <dbReference type="ChEBI" id="CHEBI:29035"/>
        <label>2</label>
    </ligand>
</feature>
<dbReference type="EMBL" id="DF238840">
    <property type="protein sequence ID" value="GAF27286.1"/>
    <property type="molecule type" value="Genomic_DNA"/>
</dbReference>
<comment type="similarity">
    <text evidence="1 6">Belongs to the phosphopentomutase family.</text>
</comment>
<feature type="binding site" evidence="6">
    <location>
        <position position="331"/>
    </location>
    <ligand>
        <name>Mn(2+)</name>
        <dbReference type="ChEBI" id="CHEBI:29035"/>
        <label>1</label>
    </ligand>
</feature>
<keyword evidence="5 6" id="KW-0413">Isomerase</keyword>
<evidence type="ECO:0000256" key="1">
    <source>
        <dbReference type="ARBA" id="ARBA00010373"/>
    </source>
</evidence>
<keyword evidence="3 6" id="KW-0479">Metal-binding</keyword>
<comment type="pathway">
    <text evidence="6">Carbohydrate degradation; 2-deoxy-D-ribose 1-phosphate degradation; D-glyceraldehyde 3-phosphate and acetaldehyde from 2-deoxy-alpha-D-ribose 1-phosphate: step 1/2.</text>
</comment>
<evidence type="ECO:0000256" key="7">
    <source>
        <dbReference type="NCBIfam" id="TIGR01696"/>
    </source>
</evidence>
<dbReference type="PANTHER" id="PTHR21110">
    <property type="entry name" value="PHOSPHOPENTOMUTASE"/>
    <property type="match status" value="1"/>
</dbReference>
<keyword evidence="2 6" id="KW-0963">Cytoplasm</keyword>
<feature type="binding site" evidence="6">
    <location>
        <position position="330"/>
    </location>
    <ligand>
        <name>Mn(2+)</name>
        <dbReference type="ChEBI" id="CHEBI:29035"/>
        <label>1</label>
    </ligand>
</feature>
<dbReference type="GO" id="GO:0008973">
    <property type="term" value="F:phosphopentomutase activity"/>
    <property type="evidence" value="ECO:0007669"/>
    <property type="project" value="UniProtKB-UniRule"/>
</dbReference>
<dbReference type="Pfam" id="PF01676">
    <property type="entry name" value="Metalloenzyme"/>
    <property type="match status" value="1"/>
</dbReference>
<dbReference type="InterPro" id="IPR010045">
    <property type="entry name" value="DeoB"/>
</dbReference>
<dbReference type="InterPro" id="IPR006124">
    <property type="entry name" value="Metalloenzyme"/>
</dbReference>
<evidence type="ECO:0000313" key="9">
    <source>
        <dbReference type="EMBL" id="GAF27286.1"/>
    </source>
</evidence>
<feature type="binding site" evidence="6">
    <location>
        <position position="289"/>
    </location>
    <ligand>
        <name>Mn(2+)</name>
        <dbReference type="ChEBI" id="CHEBI:29035"/>
        <label>2</label>
    </ligand>
</feature>
<organism evidence="9">
    <name type="scientific">Moorella thermoacetica Y72</name>
    <dbReference type="NCBI Taxonomy" id="1325331"/>
    <lineage>
        <taxon>Bacteria</taxon>
        <taxon>Bacillati</taxon>
        <taxon>Bacillota</taxon>
        <taxon>Clostridia</taxon>
        <taxon>Neomoorellales</taxon>
        <taxon>Neomoorellaceae</taxon>
        <taxon>Neomoorella</taxon>
    </lineage>
</organism>
<comment type="function">
    <text evidence="6">Isomerase that catalyzes the conversion of deoxy-ribose 1-phosphate (dRib-1-P) and ribose 1-phosphate (Rib-1-P) to deoxy-ribose 5-phosphate (dRib-5-P) and ribose 5-phosphate (Rib-5-P), respectively.</text>
</comment>
<proteinExistence type="inferred from homology"/>
<dbReference type="GO" id="GO:0006015">
    <property type="term" value="P:5-phosphoribose 1-diphosphate biosynthetic process"/>
    <property type="evidence" value="ECO:0007669"/>
    <property type="project" value="UniProtKB-UniPathway"/>
</dbReference>
<dbReference type="GO" id="GO:0009117">
    <property type="term" value="P:nucleotide metabolic process"/>
    <property type="evidence" value="ECO:0007669"/>
    <property type="project" value="UniProtKB-UniRule"/>
</dbReference>
<dbReference type="Proteomes" id="UP000063718">
    <property type="component" value="Unassembled WGS sequence"/>
</dbReference>
<comment type="catalytic activity">
    <reaction evidence="6">
        <text>2-deoxy-alpha-D-ribose 1-phosphate = 2-deoxy-D-ribose 5-phosphate</text>
        <dbReference type="Rhea" id="RHEA:27658"/>
        <dbReference type="ChEBI" id="CHEBI:57259"/>
        <dbReference type="ChEBI" id="CHEBI:62877"/>
        <dbReference type="EC" id="5.4.2.7"/>
    </reaction>
</comment>
<evidence type="ECO:0000256" key="3">
    <source>
        <dbReference type="ARBA" id="ARBA00022723"/>
    </source>
</evidence>
<dbReference type="NCBIfam" id="NF003766">
    <property type="entry name" value="PRK05362.1"/>
    <property type="match status" value="1"/>
</dbReference>
<dbReference type="InterPro" id="IPR024052">
    <property type="entry name" value="Phosphopentomutase_DeoB_cap_sf"/>
</dbReference>
<sequence>MEERIAMKLDRVILIVLDSVGVGALPDAAQYGDEGSNTLAHIAATVDLRLPNLTRLGVGNITPLRGIPPVGTPAAAWGKMASQTAGKDTTSGHWELAGLILERPFPLYPHGFPPEIIEPFEKAIGRRVLGNKPASGTVIIEELGAEHMRTGNPIVYTSADSVFQIAAHEEVIPVEELYRYCKIARRLLTGEHAVGRVIARPFVGEPGHFIRTDRRQDFSLEPPRPTLLDAVIAAGLEVMAVGKIKDIFAGRGISRWIHTHDNMDGVDQTRNFMREGERGLIFTNLVDFDMRYGHRNDVAGYAAALEAFDRRLPELLDALETSDALILTADHGCDPTTPSTDHSREYVPLLIYGKRIRPLNIGVRATFADLGATVADLLGVPYDLPGKSFASMLLE</sequence>
<dbReference type="GO" id="GO:0000287">
    <property type="term" value="F:magnesium ion binding"/>
    <property type="evidence" value="ECO:0007669"/>
    <property type="project" value="UniProtKB-UniRule"/>
</dbReference>
<dbReference type="GO" id="GO:0030145">
    <property type="term" value="F:manganese ion binding"/>
    <property type="evidence" value="ECO:0007669"/>
    <property type="project" value="UniProtKB-UniRule"/>
</dbReference>
<protein>
    <recommendedName>
        <fullName evidence="6 7">Phosphopentomutase</fullName>
        <ecNumber evidence="6 7">5.4.2.7</ecNumber>
    </recommendedName>
    <alternativeName>
        <fullName evidence="6">Phosphodeoxyribomutase</fullName>
    </alternativeName>
</protein>
<evidence type="ECO:0000256" key="4">
    <source>
        <dbReference type="ARBA" id="ARBA00023211"/>
    </source>
</evidence>
<reference evidence="9" key="1">
    <citation type="journal article" date="2014" name="Gene">
        <title>Genome-guided analysis of transformation efficiency and carbon dioxide assimilation by Moorella thermoacetica Y72.</title>
        <authorList>
            <person name="Tsukahara K."/>
            <person name="Kita A."/>
            <person name="Nakashimada Y."/>
            <person name="Hoshino T."/>
            <person name="Murakami K."/>
        </authorList>
    </citation>
    <scope>NUCLEOTIDE SEQUENCE [LARGE SCALE GENOMIC DNA]</scope>
    <source>
        <strain evidence="9">Y72</strain>
    </source>
</reference>
<dbReference type="EC" id="5.4.2.7" evidence="6 7"/>
<name>A0A0S6UIJ4_NEOTH</name>
<dbReference type="UniPathway" id="UPA00087">
    <property type="reaction ID" value="UER00173"/>
</dbReference>
<dbReference type="SUPFAM" id="SSF143856">
    <property type="entry name" value="DeoB insert domain-like"/>
    <property type="match status" value="1"/>
</dbReference>
<keyword evidence="4 6" id="KW-0464">Manganese</keyword>
<feature type="domain" description="Metalloenzyme" evidence="8">
    <location>
        <begin position="11"/>
        <end position="380"/>
    </location>
</feature>
<dbReference type="HAMAP" id="MF_00740">
    <property type="entry name" value="Phosphopentomut"/>
    <property type="match status" value="1"/>
</dbReference>